<feature type="compositionally biased region" description="Basic and acidic residues" evidence="1">
    <location>
        <begin position="212"/>
        <end position="221"/>
    </location>
</feature>
<evidence type="ECO:0000256" key="1">
    <source>
        <dbReference type="SAM" id="MobiDB-lite"/>
    </source>
</evidence>
<comment type="caution">
    <text evidence="2">The sequence shown here is derived from an EMBL/GenBank/DDBJ whole genome shotgun (WGS) entry which is preliminary data.</text>
</comment>
<dbReference type="EMBL" id="JABWAD010000061">
    <property type="protein sequence ID" value="KAF6062554.1"/>
    <property type="molecule type" value="Genomic_DNA"/>
</dbReference>
<evidence type="ECO:0000313" key="2">
    <source>
        <dbReference type="EMBL" id="KAF6062554.1"/>
    </source>
</evidence>
<protein>
    <submittedName>
        <fullName evidence="2">Uncharacterized protein</fullName>
    </submittedName>
</protein>
<name>A0A8H6F0S3_CANAX</name>
<gene>
    <name evidence="2" type="ORF">FOB64_005622</name>
</gene>
<dbReference type="Proteomes" id="UP000536275">
    <property type="component" value="Unassembled WGS sequence"/>
</dbReference>
<evidence type="ECO:0000313" key="3">
    <source>
        <dbReference type="Proteomes" id="UP000536275"/>
    </source>
</evidence>
<reference evidence="2 3" key="1">
    <citation type="submission" date="2020-03" db="EMBL/GenBank/DDBJ databases">
        <title>FDA dAtabase for Regulatory Grade micrObial Sequences (FDA-ARGOS): Supporting development and validation of Infectious Disease Dx tests.</title>
        <authorList>
            <person name="Campos J."/>
            <person name="Goldberg B."/>
            <person name="Tallon L."/>
            <person name="Sadzewicz L."/>
            <person name="Vavikolanu K."/>
            <person name="Mehta A."/>
            <person name="Aluvathingal J."/>
            <person name="Nadendla S."/>
            <person name="Nandy P."/>
            <person name="Geyer C."/>
            <person name="Yan Y."/>
            <person name="Sichtig H."/>
        </authorList>
    </citation>
    <scope>NUCLEOTIDE SEQUENCE [LARGE SCALE GENOMIC DNA]</scope>
    <source>
        <strain evidence="2 3">FDAARGOS_656</strain>
    </source>
</reference>
<sequence>MSNMNYQFPPSSPLLEDYSYNSSKDPFTSVASAKSKVAEEAAEARSSFEVKFQFSANILTCLGSNGVGVIIPKPCFVYETNSPDNFIIMENTTGKPLDAHLHNYKLNKTIKLDGNHTEFFVRKGETITMPKFENILLQISKDIILLNPNDIDEDLTDEETPTLLIENDNTNTNNTTPMNKTVSLTLPKTPLKPKPKSIIKVAENNNEEPDETPSKEQRSVENRTFLLFEDKNIPSRSTSTSPKPPAVLADKTNIKRKATSKNHNQKEEKQIKRQQTPELDNSVLALPNLAEIQNILINHLAFSRLSSTPASFLNTISVSTSKLSLAQIRAILHDLKCIGVIHRQGKDAAGQPLQEEYYYMPENDEDRERTTLVSNIKGHGGLRSCRKTHKQYYWKKPAPIKK</sequence>
<feature type="region of interest" description="Disordered" evidence="1">
    <location>
        <begin position="164"/>
        <end position="276"/>
    </location>
</feature>
<proteinExistence type="predicted"/>
<dbReference type="AlphaFoldDB" id="A0A8H6F0S3"/>
<accession>A0A8H6F0S3</accession>
<organism evidence="2 3">
    <name type="scientific">Candida albicans</name>
    <name type="common">Yeast</name>
    <dbReference type="NCBI Taxonomy" id="5476"/>
    <lineage>
        <taxon>Eukaryota</taxon>
        <taxon>Fungi</taxon>
        <taxon>Dikarya</taxon>
        <taxon>Ascomycota</taxon>
        <taxon>Saccharomycotina</taxon>
        <taxon>Pichiomycetes</taxon>
        <taxon>Debaryomycetaceae</taxon>
        <taxon>Candida/Lodderomyces clade</taxon>
        <taxon>Candida</taxon>
    </lineage>
</organism>
<feature type="compositionally biased region" description="Low complexity" evidence="1">
    <location>
        <begin position="169"/>
        <end position="189"/>
    </location>
</feature>